<dbReference type="InterPro" id="IPR028612">
    <property type="entry name" value="Topoisom_1_IA"/>
</dbReference>
<dbReference type="SMART" id="SM00436">
    <property type="entry name" value="TOP1Bc"/>
    <property type="match status" value="1"/>
</dbReference>
<dbReference type="InterPro" id="IPR000380">
    <property type="entry name" value="Topo_IA"/>
</dbReference>
<dbReference type="CDD" id="cd03363">
    <property type="entry name" value="TOPRIM_TopoIA_TopoI"/>
    <property type="match status" value="1"/>
</dbReference>
<feature type="domain" description="Topo IA-type catalytic" evidence="12">
    <location>
        <begin position="128"/>
        <end position="568"/>
    </location>
</feature>
<comment type="catalytic activity">
    <reaction evidence="1 10">
        <text>ATP-independent breakage of single-stranded DNA, followed by passage and rejoining.</text>
        <dbReference type="EC" id="5.6.2.1"/>
    </reaction>
</comment>
<keyword evidence="4" id="KW-0863">Zinc-finger</keyword>
<dbReference type="Gene3D" id="1.10.290.10">
    <property type="entry name" value="Topoisomerase I, domain 4"/>
    <property type="match status" value="1"/>
</dbReference>
<dbReference type="Gene3D" id="3.40.50.140">
    <property type="match status" value="1"/>
</dbReference>
<dbReference type="SMART" id="SM00437">
    <property type="entry name" value="TOP1Ac"/>
    <property type="match status" value="1"/>
</dbReference>
<feature type="site" description="Interaction with DNA" evidence="10">
    <location>
        <position position="154"/>
    </location>
</feature>
<comment type="caution">
    <text evidence="13">The sequence shown here is derived from an EMBL/GenBank/DDBJ whole genome shotgun (WGS) entry which is preliminary data.</text>
</comment>
<reference evidence="13 14" key="1">
    <citation type="journal article" date="2016" name="Nat. Commun.">
        <title>Thousands of microbial genomes shed light on interconnected biogeochemical processes in an aquifer system.</title>
        <authorList>
            <person name="Anantharaman K."/>
            <person name="Brown C.T."/>
            <person name="Hug L.A."/>
            <person name="Sharon I."/>
            <person name="Castelle C.J."/>
            <person name="Probst A.J."/>
            <person name="Thomas B.C."/>
            <person name="Singh A."/>
            <person name="Wilkins M.J."/>
            <person name="Karaoz U."/>
            <person name="Brodie E.L."/>
            <person name="Williams K.H."/>
            <person name="Hubbard S.S."/>
            <person name="Banfield J.F."/>
        </authorList>
    </citation>
    <scope>NUCLEOTIDE SEQUENCE [LARGE SCALE GENOMIC DNA]</scope>
</reference>
<keyword evidence="6" id="KW-0460">Magnesium</keyword>
<dbReference type="Gene3D" id="1.10.460.10">
    <property type="entry name" value="Topoisomerase I, domain 2"/>
    <property type="match status" value="1"/>
</dbReference>
<dbReference type="AlphaFoldDB" id="A0A1F5NMZ0"/>
<sequence length="729" mass="82830">MSKLVIVESPTKAKTISKFLGKGFKIESSFGHIRDLPKSKMGIDIEHDFEPEYLIPRDKSKHVKDLQELAKKADEVILATDEDREGEAIAWHLVHALKLDEKQAKRIVFHEITKAAIEKALENPRHIYPHLVDAQQARRVLDRLVGYELSPFLWTKIKYGLSAGRVQSVAMRLIVERERDIEKFKKEEYWTIEAKLSPQDKENEIFSARLHSISGTSLKKFDIASKERGDKIVSDLKGAAYKVEEITKKEAKRSPAAPFTTSTLQQEAARKLGMSAKQTMMLAQKLYELGYITYMRTDSVNLAESALAQAQEIIKSKFGENYNGFMRRFKTKSKGAQEAHEAIRPTDFSIEEDKLEGADIDAKHVKLYDLIWKRALASQMPEAIFDQTSVDISAHSTSSESTTIPKYMFRATGQVMKFDGFMKVYLEGRDEDDAEEGLAEGELPALTKTQILDLKSLDGVQHFTEPPPRFTDASLVKALESYGIGRPSTYAPTISTILERGYVEKQEKKFFPKDIGILVNDILVEHFPKIVDYEFTAKMEEDLDGIAEGKLKWQPVIREFYAPFKENLEEKKTSVKKQVQQTDVPCPICGKNMVIKFGRFGQFMACTDYPTCKGTKQLPEEEAAEKKIKEENAQIGGACPVCEHGHLVVKKGRFGFFIGCDKYPECKHIEKIEKKTGVKCPECGQGEIIEKFSRKKGGRKFWGCNKYPECKYATWKFPGETEKKETAEE</sequence>
<feature type="active site" description="O-(5'-phospho-DNA)-tyrosine intermediate" evidence="10">
    <location>
        <position position="294"/>
    </location>
</feature>
<keyword evidence="3" id="KW-0479">Metal-binding</keyword>
<comment type="similarity">
    <text evidence="2 10">Belongs to the type IA topoisomerase family.</text>
</comment>
<evidence type="ECO:0000256" key="10">
    <source>
        <dbReference type="HAMAP-Rule" id="MF_00952"/>
    </source>
</evidence>
<evidence type="ECO:0000259" key="12">
    <source>
        <dbReference type="PROSITE" id="PS52039"/>
    </source>
</evidence>
<dbReference type="PANTHER" id="PTHR42785">
    <property type="entry name" value="DNA TOPOISOMERASE, TYPE IA, CORE"/>
    <property type="match status" value="1"/>
</dbReference>
<evidence type="ECO:0000259" key="11">
    <source>
        <dbReference type="PROSITE" id="PS50880"/>
    </source>
</evidence>
<dbReference type="SUPFAM" id="SSF56712">
    <property type="entry name" value="Prokaryotic type I DNA topoisomerase"/>
    <property type="match status" value="1"/>
</dbReference>
<feature type="site" description="Interaction with DNA" evidence="10">
    <location>
        <position position="500"/>
    </location>
</feature>
<keyword evidence="9 10" id="KW-0413">Isomerase</keyword>
<dbReference type="STRING" id="1817824.A2751_01155"/>
<dbReference type="Proteomes" id="UP000176864">
    <property type="component" value="Unassembled WGS sequence"/>
</dbReference>
<dbReference type="EC" id="5.6.2.1" evidence="10"/>
<dbReference type="GO" id="GO:0008270">
    <property type="term" value="F:zinc ion binding"/>
    <property type="evidence" value="ECO:0007669"/>
    <property type="project" value="UniProtKB-KW"/>
</dbReference>
<evidence type="ECO:0000256" key="2">
    <source>
        <dbReference type="ARBA" id="ARBA00009446"/>
    </source>
</evidence>
<feature type="site" description="Interaction with DNA" evidence="10">
    <location>
        <position position="32"/>
    </location>
</feature>
<keyword evidence="7 10" id="KW-0799">Topoisomerase</keyword>
<dbReference type="InterPro" id="IPR013825">
    <property type="entry name" value="Topo_IA_cen_sub2"/>
</dbReference>
<comment type="function">
    <text evidence="10">Releases the supercoiling and torsional tension of DNA, which is introduced during the DNA replication and transcription, by transiently cleaving and rejoining one strand of the DNA duplex. Introduces a single-strand break via transesterification at a target site in duplex DNA. The scissile phosphodiester is attacked by the catalytic tyrosine of the enzyme, resulting in the formation of a DNA-(5'-phosphotyrosyl)-enzyme intermediate and the expulsion of a 3'-OH DNA strand. The free DNA strand then undergoes passage around the unbroken strand, thus removing DNA supercoils. Finally, in the religation step, the DNA 3'-OH attacks the covalent intermediate to expel the active-site tyrosine and restore the DNA phosphodiester backbone.</text>
</comment>
<dbReference type="Gene3D" id="2.70.20.10">
    <property type="entry name" value="Topoisomerase I, domain 3"/>
    <property type="match status" value="1"/>
</dbReference>
<gene>
    <name evidence="10" type="primary">topA</name>
    <name evidence="13" type="ORF">A2751_01155</name>
</gene>
<dbReference type="NCBIfam" id="TIGR01051">
    <property type="entry name" value="topA_bact"/>
    <property type="match status" value="1"/>
</dbReference>
<feature type="site" description="Interaction with DNA" evidence="10">
    <location>
        <position position="296"/>
    </location>
</feature>
<dbReference type="InterPro" id="IPR006171">
    <property type="entry name" value="TOPRIM_dom"/>
</dbReference>
<dbReference type="SMART" id="SM00493">
    <property type="entry name" value="TOPRIM"/>
    <property type="match status" value="1"/>
</dbReference>
<dbReference type="GO" id="GO:0006265">
    <property type="term" value="P:DNA topological change"/>
    <property type="evidence" value="ECO:0007669"/>
    <property type="project" value="UniProtKB-UniRule"/>
</dbReference>
<dbReference type="GO" id="GO:0003677">
    <property type="term" value="F:DNA binding"/>
    <property type="evidence" value="ECO:0007669"/>
    <property type="project" value="UniProtKB-KW"/>
</dbReference>
<comment type="subunit">
    <text evidence="10">Monomer.</text>
</comment>
<evidence type="ECO:0000256" key="8">
    <source>
        <dbReference type="ARBA" id="ARBA00023125"/>
    </source>
</evidence>
<feature type="domain" description="Toprim" evidence="11">
    <location>
        <begin position="2"/>
        <end position="112"/>
    </location>
</feature>
<dbReference type="EMBL" id="MFEK01000010">
    <property type="protein sequence ID" value="OGE79049.1"/>
    <property type="molecule type" value="Genomic_DNA"/>
</dbReference>
<feature type="site" description="Interaction with DNA" evidence="10">
    <location>
        <position position="138"/>
    </location>
</feature>
<evidence type="ECO:0000256" key="7">
    <source>
        <dbReference type="ARBA" id="ARBA00023029"/>
    </source>
</evidence>
<feature type="site" description="Interaction with DNA" evidence="10">
    <location>
        <position position="139"/>
    </location>
</feature>
<dbReference type="Pfam" id="PF01396">
    <property type="entry name" value="Zn_ribbon_Top1"/>
    <property type="match status" value="3"/>
</dbReference>
<dbReference type="Gene3D" id="3.30.65.10">
    <property type="entry name" value="Bacterial Topoisomerase I, domain 1"/>
    <property type="match status" value="3"/>
</dbReference>
<organism evidence="13 14">
    <name type="scientific">Candidatus Doudnabacteria bacterium RIFCSPHIGHO2_01_FULL_46_14</name>
    <dbReference type="NCBI Taxonomy" id="1817824"/>
    <lineage>
        <taxon>Bacteria</taxon>
        <taxon>Candidatus Doudnaibacteriota</taxon>
    </lineage>
</organism>
<dbReference type="PRINTS" id="PR00417">
    <property type="entry name" value="PRTPISMRASEI"/>
</dbReference>
<dbReference type="CDD" id="cd00186">
    <property type="entry name" value="TOP1Ac"/>
    <property type="match status" value="1"/>
</dbReference>
<dbReference type="PANTHER" id="PTHR42785:SF1">
    <property type="entry name" value="DNA TOPOISOMERASE"/>
    <property type="match status" value="1"/>
</dbReference>
<evidence type="ECO:0000256" key="6">
    <source>
        <dbReference type="ARBA" id="ARBA00022842"/>
    </source>
</evidence>
<dbReference type="SUPFAM" id="SSF57783">
    <property type="entry name" value="Zinc beta-ribbon"/>
    <property type="match status" value="2"/>
</dbReference>
<feature type="site" description="Interaction with DNA" evidence="10">
    <location>
        <position position="142"/>
    </location>
</feature>
<dbReference type="GO" id="GO:0003917">
    <property type="term" value="F:DNA topoisomerase type I (single strand cut, ATP-independent) activity"/>
    <property type="evidence" value="ECO:0007669"/>
    <property type="project" value="UniProtKB-UniRule"/>
</dbReference>
<dbReference type="Pfam" id="PF01751">
    <property type="entry name" value="Toprim"/>
    <property type="match status" value="1"/>
</dbReference>
<evidence type="ECO:0000256" key="9">
    <source>
        <dbReference type="ARBA" id="ARBA00023235"/>
    </source>
</evidence>
<keyword evidence="8 10" id="KW-0238">DNA-binding</keyword>
<dbReference type="InterPro" id="IPR013497">
    <property type="entry name" value="Topo_IA_cen"/>
</dbReference>
<evidence type="ECO:0000256" key="3">
    <source>
        <dbReference type="ARBA" id="ARBA00022723"/>
    </source>
</evidence>
<dbReference type="HAMAP" id="MF_00952">
    <property type="entry name" value="Topoisom_1_prok"/>
    <property type="match status" value="1"/>
</dbReference>
<dbReference type="PROSITE" id="PS52039">
    <property type="entry name" value="TOPO_IA_2"/>
    <property type="match status" value="1"/>
</dbReference>
<dbReference type="GO" id="GO:0005694">
    <property type="term" value="C:chromosome"/>
    <property type="evidence" value="ECO:0007669"/>
    <property type="project" value="InterPro"/>
</dbReference>
<proteinExistence type="inferred from homology"/>
<dbReference type="InterPro" id="IPR013498">
    <property type="entry name" value="Topo_IA_Znf"/>
</dbReference>
<dbReference type="InterPro" id="IPR034149">
    <property type="entry name" value="TOPRIM_TopoI"/>
</dbReference>
<dbReference type="InterPro" id="IPR005733">
    <property type="entry name" value="TopoI_bac-type"/>
</dbReference>
<keyword evidence="5" id="KW-0862">Zinc</keyword>
<dbReference type="InterPro" id="IPR023405">
    <property type="entry name" value="Topo_IA_core_domain"/>
</dbReference>
<dbReference type="Pfam" id="PF01131">
    <property type="entry name" value="Topoisom_bac"/>
    <property type="match status" value="1"/>
</dbReference>
<name>A0A1F5NMZ0_9BACT</name>
<evidence type="ECO:0000256" key="4">
    <source>
        <dbReference type="ARBA" id="ARBA00022771"/>
    </source>
</evidence>
<dbReference type="PROSITE" id="PS50880">
    <property type="entry name" value="TOPRIM"/>
    <property type="match status" value="1"/>
</dbReference>
<protein>
    <recommendedName>
        <fullName evidence="10">DNA topoisomerase 1</fullName>
        <ecNumber evidence="10">5.6.2.1</ecNumber>
    </recommendedName>
    <alternativeName>
        <fullName evidence="10">DNA topoisomerase I</fullName>
    </alternativeName>
</protein>
<evidence type="ECO:0000256" key="5">
    <source>
        <dbReference type="ARBA" id="ARBA00022833"/>
    </source>
</evidence>
<feature type="site" description="Interaction with DNA" evidence="10">
    <location>
        <position position="147"/>
    </location>
</feature>
<accession>A0A1F5NMZ0</accession>
<evidence type="ECO:0000313" key="13">
    <source>
        <dbReference type="EMBL" id="OGE79049.1"/>
    </source>
</evidence>
<evidence type="ECO:0000256" key="1">
    <source>
        <dbReference type="ARBA" id="ARBA00000213"/>
    </source>
</evidence>
<dbReference type="InterPro" id="IPR003601">
    <property type="entry name" value="Topo_IA_2"/>
</dbReference>
<dbReference type="PROSITE" id="PS00396">
    <property type="entry name" value="TOPO_IA_1"/>
    <property type="match status" value="1"/>
</dbReference>
<dbReference type="InterPro" id="IPR013824">
    <property type="entry name" value="Topo_IA_cen_sub1"/>
</dbReference>
<dbReference type="InterPro" id="IPR003602">
    <property type="entry name" value="Topo_IA_DNA-bd_dom"/>
</dbReference>
<feature type="region of interest" description="Interaction with DNA" evidence="10">
    <location>
        <begin position="162"/>
        <end position="167"/>
    </location>
</feature>
<evidence type="ECO:0000313" key="14">
    <source>
        <dbReference type="Proteomes" id="UP000176864"/>
    </source>
</evidence>
<dbReference type="InterPro" id="IPR023406">
    <property type="entry name" value="Topo_IA_AS"/>
</dbReference>
<dbReference type="InterPro" id="IPR013826">
    <property type="entry name" value="Topo_IA_cen_sub3"/>
</dbReference>